<reference evidence="2" key="1">
    <citation type="journal article" date="2021" name="Nat. Commun.">
        <title>Genetic determinants of endophytism in the Arabidopsis root mycobiome.</title>
        <authorList>
            <person name="Mesny F."/>
            <person name="Miyauchi S."/>
            <person name="Thiergart T."/>
            <person name="Pickel B."/>
            <person name="Atanasova L."/>
            <person name="Karlsson M."/>
            <person name="Huettel B."/>
            <person name="Barry K.W."/>
            <person name="Haridas S."/>
            <person name="Chen C."/>
            <person name="Bauer D."/>
            <person name="Andreopoulos W."/>
            <person name="Pangilinan J."/>
            <person name="LaButti K."/>
            <person name="Riley R."/>
            <person name="Lipzen A."/>
            <person name="Clum A."/>
            <person name="Drula E."/>
            <person name="Henrissat B."/>
            <person name="Kohler A."/>
            <person name="Grigoriev I.V."/>
            <person name="Martin F.M."/>
            <person name="Hacquard S."/>
        </authorList>
    </citation>
    <scope>NUCLEOTIDE SEQUENCE</scope>
    <source>
        <strain evidence="2">MPI-SDFR-AT-0068</strain>
    </source>
</reference>
<organism evidence="2 3">
    <name type="scientific">Fusarium tricinctum</name>
    <dbReference type="NCBI Taxonomy" id="61284"/>
    <lineage>
        <taxon>Eukaryota</taxon>
        <taxon>Fungi</taxon>
        <taxon>Dikarya</taxon>
        <taxon>Ascomycota</taxon>
        <taxon>Pezizomycotina</taxon>
        <taxon>Sordariomycetes</taxon>
        <taxon>Hypocreomycetidae</taxon>
        <taxon>Hypocreales</taxon>
        <taxon>Nectriaceae</taxon>
        <taxon>Fusarium</taxon>
        <taxon>Fusarium tricinctum species complex</taxon>
    </lineage>
</organism>
<evidence type="ECO:0000313" key="3">
    <source>
        <dbReference type="Proteomes" id="UP000813427"/>
    </source>
</evidence>
<dbReference type="Proteomes" id="UP000813427">
    <property type="component" value="Unassembled WGS sequence"/>
</dbReference>
<sequence>MDTHTWETLRNLGNIAGSNLWGAAYAVGTNLMYASENNSGVIYRFNIATGANSLVIQGPTTSQNDGARCINAPAPGSGT</sequence>
<gene>
    <name evidence="2" type="ORF">BKA59DRAFT_475120</name>
</gene>
<evidence type="ECO:0000259" key="1">
    <source>
        <dbReference type="Pfam" id="PF21959"/>
    </source>
</evidence>
<comment type="caution">
    <text evidence="2">The sequence shown here is derived from an EMBL/GenBank/DDBJ whole genome shotgun (WGS) entry which is preliminary data.</text>
</comment>
<dbReference type="Pfam" id="PF21959">
    <property type="entry name" value="DUF6923"/>
    <property type="match status" value="1"/>
</dbReference>
<dbReference type="InterPro" id="IPR054215">
    <property type="entry name" value="DUF6923"/>
</dbReference>
<keyword evidence="3" id="KW-1185">Reference proteome</keyword>
<name>A0A8K0S1B7_9HYPO</name>
<evidence type="ECO:0000313" key="2">
    <source>
        <dbReference type="EMBL" id="KAH7252696.1"/>
    </source>
</evidence>
<dbReference type="AlphaFoldDB" id="A0A8K0S1B7"/>
<proteinExistence type="predicted"/>
<feature type="domain" description="DUF6923" evidence="1">
    <location>
        <begin position="15"/>
        <end position="70"/>
    </location>
</feature>
<dbReference type="SUPFAM" id="SSF63825">
    <property type="entry name" value="YWTD domain"/>
    <property type="match status" value="1"/>
</dbReference>
<protein>
    <recommendedName>
        <fullName evidence="1">DUF6923 domain-containing protein</fullName>
    </recommendedName>
</protein>
<accession>A0A8K0S1B7</accession>
<dbReference type="OrthoDB" id="4405280at2759"/>
<dbReference type="EMBL" id="JAGPXF010000003">
    <property type="protein sequence ID" value="KAH7252696.1"/>
    <property type="molecule type" value="Genomic_DNA"/>
</dbReference>